<evidence type="ECO:0000313" key="1">
    <source>
        <dbReference type="EMBL" id="RKK21856.1"/>
    </source>
</evidence>
<dbReference type="AlphaFoldDB" id="A0A3L6NT36"/>
<gene>
    <name evidence="1" type="ORF">BFJ65_g4484</name>
</gene>
<dbReference type="Proteomes" id="UP000270866">
    <property type="component" value="Chromosome 5"/>
</dbReference>
<name>A0A3L6NT36_FUSOX</name>
<sequence length="80" mass="9019">MRTDPKSCTYGPTRRSHLQVVTIAPPDPDNQLSLPRFAPSIERAQRLVGSGSHPQFDSQGRPSQLLGFNFFDARFIRPPR</sequence>
<dbReference type="EMBL" id="MRCU01000003">
    <property type="protein sequence ID" value="RKK21856.1"/>
    <property type="molecule type" value="Genomic_DNA"/>
</dbReference>
<proteinExistence type="predicted"/>
<accession>A0A3L6NT36</accession>
<evidence type="ECO:0000313" key="2">
    <source>
        <dbReference type="Proteomes" id="UP000270866"/>
    </source>
</evidence>
<protein>
    <submittedName>
        <fullName evidence="1">Uncharacterized protein</fullName>
    </submittedName>
</protein>
<organism evidence="1 2">
    <name type="scientific">Fusarium oxysporum f. sp. cepae</name>
    <dbReference type="NCBI Taxonomy" id="396571"/>
    <lineage>
        <taxon>Eukaryota</taxon>
        <taxon>Fungi</taxon>
        <taxon>Dikarya</taxon>
        <taxon>Ascomycota</taxon>
        <taxon>Pezizomycotina</taxon>
        <taxon>Sordariomycetes</taxon>
        <taxon>Hypocreomycetidae</taxon>
        <taxon>Hypocreales</taxon>
        <taxon>Nectriaceae</taxon>
        <taxon>Fusarium</taxon>
        <taxon>Fusarium oxysporum species complex</taxon>
    </lineage>
</organism>
<comment type="caution">
    <text evidence="1">The sequence shown here is derived from an EMBL/GenBank/DDBJ whole genome shotgun (WGS) entry which is preliminary data.</text>
</comment>
<reference evidence="1 2" key="1">
    <citation type="journal article" date="2018" name="Sci. Rep.">
        <title>Characterisation of pathogen-specific regions and novel effector candidates in Fusarium oxysporum f. sp. cepae.</title>
        <authorList>
            <person name="Armitage A.D."/>
            <person name="Taylor A."/>
            <person name="Sobczyk M.K."/>
            <person name="Baxter L."/>
            <person name="Greenfield B.P."/>
            <person name="Bates H.J."/>
            <person name="Wilson F."/>
            <person name="Jackson A.C."/>
            <person name="Ott S."/>
            <person name="Harrison R.J."/>
            <person name="Clarkson J.P."/>
        </authorList>
    </citation>
    <scope>NUCLEOTIDE SEQUENCE [LARGE SCALE GENOMIC DNA]</scope>
    <source>
        <strain evidence="1 2">FoC_Fus2</strain>
    </source>
</reference>